<reference evidence="6" key="1">
    <citation type="submission" date="2016-06" db="EMBL/GenBank/DDBJ databases">
        <authorList>
            <person name="Varghese N."/>
            <person name="Submissions Spin"/>
        </authorList>
    </citation>
    <scope>NUCLEOTIDE SEQUENCE [LARGE SCALE GENOMIC DNA]</scope>
    <source>
        <strain evidence="6">DSM 45647</strain>
    </source>
</reference>
<dbReference type="Proteomes" id="UP000199360">
    <property type="component" value="Unassembled WGS sequence"/>
</dbReference>
<dbReference type="Pfam" id="PF00109">
    <property type="entry name" value="ketoacyl-synt"/>
    <property type="match status" value="1"/>
</dbReference>
<dbReference type="Gene3D" id="3.40.47.10">
    <property type="match status" value="1"/>
</dbReference>
<evidence type="ECO:0000256" key="2">
    <source>
        <dbReference type="ARBA" id="ARBA00022679"/>
    </source>
</evidence>
<evidence type="ECO:0000259" key="4">
    <source>
        <dbReference type="PROSITE" id="PS52004"/>
    </source>
</evidence>
<protein>
    <submittedName>
        <fullName evidence="5">3-oxoacyl-[acyl-carrier-protein] synthase II</fullName>
    </submittedName>
</protein>
<dbReference type="GO" id="GO:0005829">
    <property type="term" value="C:cytosol"/>
    <property type="evidence" value="ECO:0007669"/>
    <property type="project" value="TreeGrafter"/>
</dbReference>
<dbReference type="InterPro" id="IPR000794">
    <property type="entry name" value="Beta-ketoacyl_synthase"/>
</dbReference>
<dbReference type="InterPro" id="IPR014030">
    <property type="entry name" value="Ketoacyl_synth_N"/>
</dbReference>
<dbReference type="InterPro" id="IPR014031">
    <property type="entry name" value="Ketoacyl_synth_C"/>
</dbReference>
<keyword evidence="6" id="KW-1185">Reference proteome</keyword>
<feature type="domain" description="Ketosynthase family 3 (KS3)" evidence="4">
    <location>
        <begin position="1"/>
        <end position="399"/>
    </location>
</feature>
<evidence type="ECO:0000313" key="5">
    <source>
        <dbReference type="EMBL" id="SCG39438.1"/>
    </source>
</evidence>
<dbReference type="EMBL" id="FMDM01000002">
    <property type="protein sequence ID" value="SCG39438.1"/>
    <property type="molecule type" value="Genomic_DNA"/>
</dbReference>
<proteinExistence type="inferred from homology"/>
<evidence type="ECO:0000313" key="6">
    <source>
        <dbReference type="Proteomes" id="UP000199360"/>
    </source>
</evidence>
<dbReference type="CDD" id="cd00834">
    <property type="entry name" value="KAS_I_II"/>
    <property type="match status" value="1"/>
</dbReference>
<dbReference type="GO" id="GO:0004315">
    <property type="term" value="F:3-oxoacyl-[acyl-carrier-protein] synthase activity"/>
    <property type="evidence" value="ECO:0007669"/>
    <property type="project" value="InterPro"/>
</dbReference>
<dbReference type="RefSeq" id="WP_091057086.1">
    <property type="nucleotide sequence ID" value="NZ_FMDM01000002.1"/>
</dbReference>
<name>A0A1C5H0C2_9ACTN</name>
<dbReference type="SUPFAM" id="SSF53901">
    <property type="entry name" value="Thiolase-like"/>
    <property type="match status" value="2"/>
</dbReference>
<sequence>MHRVVVTGLGPVSGIGIGVDEFTDGLRRGRSAAAPITSFDASGFPHRYAGEVPAFRPAELLRRVRVAEWGRSALLAAAAARLAATDADLPLPLADPGRAGAVIGTTSGESTVVEQLVADLVAGGYPSMSARSLRQAPAERLAYAVSAELGLAGESVTLTTACSASNYAIGYAYDLLHTGEADVMVAGGADSVCRWAHAGFYRLGALTERQCRPFDRDRSGILTGEGGAALVLETLEHARARGARIYAEVLGHGLNCDAHHMVAPNEDSVAACMRLALDNAGIKPVDVDYVSTHGTGTPANDLCEARAIRAVFGDRVPPVSSIKSMLGHTMGAASGFGAIATTLAIRHGFLPPTINWANPDPELPWIDPVPNVARPATVRVAQNNGFAFGGNNAITIFGAIR</sequence>
<dbReference type="SMART" id="SM00825">
    <property type="entry name" value="PKS_KS"/>
    <property type="match status" value="1"/>
</dbReference>
<dbReference type="PROSITE" id="PS52004">
    <property type="entry name" value="KS3_2"/>
    <property type="match status" value="1"/>
</dbReference>
<organism evidence="5 6">
    <name type="scientific">Micromonospora humi</name>
    <dbReference type="NCBI Taxonomy" id="745366"/>
    <lineage>
        <taxon>Bacteria</taxon>
        <taxon>Bacillati</taxon>
        <taxon>Actinomycetota</taxon>
        <taxon>Actinomycetes</taxon>
        <taxon>Micromonosporales</taxon>
        <taxon>Micromonosporaceae</taxon>
        <taxon>Micromonospora</taxon>
    </lineage>
</organism>
<evidence type="ECO:0000256" key="1">
    <source>
        <dbReference type="ARBA" id="ARBA00008467"/>
    </source>
</evidence>
<dbReference type="PANTHER" id="PTHR11712:SF336">
    <property type="entry name" value="3-OXOACYL-[ACYL-CARRIER-PROTEIN] SYNTHASE, MITOCHONDRIAL"/>
    <property type="match status" value="1"/>
</dbReference>
<dbReference type="Pfam" id="PF02801">
    <property type="entry name" value="Ketoacyl-synt_C"/>
    <property type="match status" value="1"/>
</dbReference>
<dbReference type="GO" id="GO:0006633">
    <property type="term" value="P:fatty acid biosynthetic process"/>
    <property type="evidence" value="ECO:0007669"/>
    <property type="project" value="InterPro"/>
</dbReference>
<dbReference type="InterPro" id="IPR016039">
    <property type="entry name" value="Thiolase-like"/>
</dbReference>
<keyword evidence="2 3" id="KW-0808">Transferase</keyword>
<dbReference type="AlphaFoldDB" id="A0A1C5H0C2"/>
<dbReference type="InterPro" id="IPR020841">
    <property type="entry name" value="PKS_Beta-ketoAc_synthase_dom"/>
</dbReference>
<evidence type="ECO:0000256" key="3">
    <source>
        <dbReference type="RuleBase" id="RU003694"/>
    </source>
</evidence>
<comment type="similarity">
    <text evidence="1 3">Belongs to the thiolase-like superfamily. Beta-ketoacyl-ACP synthases family.</text>
</comment>
<gene>
    <name evidence="5" type="ORF">GA0070213_102110</name>
</gene>
<dbReference type="STRING" id="745366.GA0070213_102110"/>
<dbReference type="OrthoDB" id="9808669at2"/>
<dbReference type="PROSITE" id="PS00606">
    <property type="entry name" value="KS3_1"/>
    <property type="match status" value="1"/>
</dbReference>
<dbReference type="InterPro" id="IPR018201">
    <property type="entry name" value="Ketoacyl_synth_AS"/>
</dbReference>
<accession>A0A1C5H0C2</accession>
<dbReference type="PANTHER" id="PTHR11712">
    <property type="entry name" value="POLYKETIDE SYNTHASE-RELATED"/>
    <property type="match status" value="1"/>
</dbReference>